<sequence>MVAETTPVSKPESFIDPIKQYSEHDTKMLAMTYQRHLRAAEKIDLRNLYADEGRLIGAMEIEGVILALLGQHDSIQGLTEKPWEIEIEHVRPINERQVMMLGQLYRTARMLVAQREIRLRTWTSGGVSGEDARIDENARELSMTLLRLGQLRLRDSIDQEINF</sequence>
<proteinExistence type="predicted"/>
<name>A0A1F5FY95_9BACT</name>
<organism evidence="1 2">
    <name type="scientific">Candidatus Curtissbacteria bacterium RIFCSPHIGHO2_01_FULL_41_13</name>
    <dbReference type="NCBI Taxonomy" id="1797745"/>
    <lineage>
        <taxon>Bacteria</taxon>
        <taxon>Candidatus Curtissiibacteriota</taxon>
    </lineage>
</organism>
<dbReference type="EMBL" id="MFBA01000055">
    <property type="protein sequence ID" value="OGD84596.1"/>
    <property type="molecule type" value="Genomic_DNA"/>
</dbReference>
<gene>
    <name evidence="1" type="ORF">A2696_01445</name>
</gene>
<protein>
    <submittedName>
        <fullName evidence="1">Uncharacterized protein</fullName>
    </submittedName>
</protein>
<evidence type="ECO:0000313" key="2">
    <source>
        <dbReference type="Proteomes" id="UP000177069"/>
    </source>
</evidence>
<dbReference type="Proteomes" id="UP000177069">
    <property type="component" value="Unassembled WGS sequence"/>
</dbReference>
<comment type="caution">
    <text evidence="1">The sequence shown here is derived from an EMBL/GenBank/DDBJ whole genome shotgun (WGS) entry which is preliminary data.</text>
</comment>
<dbReference type="AlphaFoldDB" id="A0A1F5FY95"/>
<evidence type="ECO:0000313" key="1">
    <source>
        <dbReference type="EMBL" id="OGD84596.1"/>
    </source>
</evidence>
<reference evidence="1 2" key="1">
    <citation type="journal article" date="2016" name="Nat. Commun.">
        <title>Thousands of microbial genomes shed light on interconnected biogeochemical processes in an aquifer system.</title>
        <authorList>
            <person name="Anantharaman K."/>
            <person name="Brown C.T."/>
            <person name="Hug L.A."/>
            <person name="Sharon I."/>
            <person name="Castelle C.J."/>
            <person name="Probst A.J."/>
            <person name="Thomas B.C."/>
            <person name="Singh A."/>
            <person name="Wilkins M.J."/>
            <person name="Karaoz U."/>
            <person name="Brodie E.L."/>
            <person name="Williams K.H."/>
            <person name="Hubbard S.S."/>
            <person name="Banfield J.F."/>
        </authorList>
    </citation>
    <scope>NUCLEOTIDE SEQUENCE [LARGE SCALE GENOMIC DNA]</scope>
</reference>
<accession>A0A1F5FY95</accession>